<gene>
    <name evidence="4" type="ordered locus">Tcur_1890</name>
</gene>
<dbReference type="Proteomes" id="UP000001918">
    <property type="component" value="Chromosome"/>
</dbReference>
<dbReference type="GO" id="GO:0008610">
    <property type="term" value="P:lipid biosynthetic process"/>
    <property type="evidence" value="ECO:0007669"/>
    <property type="project" value="TreeGrafter"/>
</dbReference>
<dbReference type="STRING" id="471852.Tcur_1890"/>
<evidence type="ECO:0000256" key="1">
    <source>
        <dbReference type="ARBA" id="ARBA00007169"/>
    </source>
</evidence>
<dbReference type="RefSeq" id="WP_012852244.1">
    <property type="nucleotide sequence ID" value="NC_013510.1"/>
</dbReference>
<dbReference type="Pfam" id="PF00975">
    <property type="entry name" value="Thioesterase"/>
    <property type="match status" value="1"/>
</dbReference>
<dbReference type="KEGG" id="tcu:Tcur_1890"/>
<dbReference type="InterPro" id="IPR020802">
    <property type="entry name" value="TesA-like"/>
</dbReference>
<proteinExistence type="inferred from homology"/>
<dbReference type="EC" id="3.1.2.14" evidence="4"/>
<evidence type="ECO:0000313" key="5">
    <source>
        <dbReference type="Proteomes" id="UP000001918"/>
    </source>
</evidence>
<accession>D1ACX1</accession>
<dbReference type="InterPro" id="IPR012223">
    <property type="entry name" value="TEII"/>
</dbReference>
<dbReference type="Gene3D" id="3.40.50.1820">
    <property type="entry name" value="alpha/beta hydrolase"/>
    <property type="match status" value="1"/>
</dbReference>
<dbReference type="eggNOG" id="COG3208">
    <property type="taxonomic scope" value="Bacteria"/>
</dbReference>
<feature type="domain" description="Thioesterase TesA-like" evidence="3">
    <location>
        <begin position="18"/>
        <end position="246"/>
    </location>
</feature>
<evidence type="ECO:0000313" key="4">
    <source>
        <dbReference type="EMBL" id="ACY97460.1"/>
    </source>
</evidence>
<dbReference type="InterPro" id="IPR001031">
    <property type="entry name" value="Thioesterase"/>
</dbReference>
<evidence type="ECO:0000256" key="2">
    <source>
        <dbReference type="ARBA" id="ARBA00022801"/>
    </source>
</evidence>
<organism evidence="4 5">
    <name type="scientific">Thermomonospora curvata (strain ATCC 19995 / DSM 43183 / JCM 3096 / KCTC 9072 / NBRC 15933 / NCIMB 10081 / Henssen B9)</name>
    <dbReference type="NCBI Taxonomy" id="471852"/>
    <lineage>
        <taxon>Bacteria</taxon>
        <taxon>Bacillati</taxon>
        <taxon>Actinomycetota</taxon>
        <taxon>Actinomycetes</taxon>
        <taxon>Streptosporangiales</taxon>
        <taxon>Thermomonosporaceae</taxon>
        <taxon>Thermomonospora</taxon>
    </lineage>
</organism>
<evidence type="ECO:0000259" key="3">
    <source>
        <dbReference type="SMART" id="SM00824"/>
    </source>
</evidence>
<reference evidence="4 5" key="1">
    <citation type="journal article" date="2011" name="Stand. Genomic Sci.">
        <title>Complete genome sequence of Thermomonospora curvata type strain (B9).</title>
        <authorList>
            <person name="Chertkov O."/>
            <person name="Sikorski J."/>
            <person name="Nolan M."/>
            <person name="Lapidus A."/>
            <person name="Lucas S."/>
            <person name="Del Rio T.G."/>
            <person name="Tice H."/>
            <person name="Cheng J.F."/>
            <person name="Goodwin L."/>
            <person name="Pitluck S."/>
            <person name="Liolios K."/>
            <person name="Ivanova N."/>
            <person name="Mavromatis K."/>
            <person name="Mikhailova N."/>
            <person name="Ovchinnikova G."/>
            <person name="Pati A."/>
            <person name="Chen A."/>
            <person name="Palaniappan K."/>
            <person name="Djao O.D."/>
            <person name="Land M."/>
            <person name="Hauser L."/>
            <person name="Chang Y.J."/>
            <person name="Jeffries C.D."/>
            <person name="Brettin T."/>
            <person name="Han C."/>
            <person name="Detter J.C."/>
            <person name="Rohde M."/>
            <person name="Goker M."/>
            <person name="Woyke T."/>
            <person name="Bristow J."/>
            <person name="Eisen J.A."/>
            <person name="Markowitz V."/>
            <person name="Hugenholtz P."/>
            <person name="Klenk H.P."/>
            <person name="Kyrpides N.C."/>
        </authorList>
    </citation>
    <scope>NUCLEOTIDE SEQUENCE [LARGE SCALE GENOMIC DNA]</scope>
    <source>
        <strain evidence="5">ATCC 19995 / DSM 43183 / JCM 3096 / KCTC 9072 / NBRC 15933 / NCIMB 10081 / Henssen B9</strain>
    </source>
</reference>
<dbReference type="InterPro" id="IPR029058">
    <property type="entry name" value="AB_hydrolase_fold"/>
</dbReference>
<dbReference type="SMART" id="SM00824">
    <property type="entry name" value="PKS_TE"/>
    <property type="match status" value="1"/>
</dbReference>
<dbReference type="HOGENOM" id="CLU_070456_1_2_11"/>
<dbReference type="PANTHER" id="PTHR11487:SF0">
    <property type="entry name" value="S-ACYL FATTY ACID SYNTHASE THIOESTERASE, MEDIUM CHAIN"/>
    <property type="match status" value="1"/>
</dbReference>
<dbReference type="SUPFAM" id="SSF53474">
    <property type="entry name" value="alpha/beta-Hydrolases"/>
    <property type="match status" value="1"/>
</dbReference>
<name>D1ACX1_THECD</name>
<dbReference type="EMBL" id="CP001738">
    <property type="protein sequence ID" value="ACY97460.1"/>
    <property type="molecule type" value="Genomic_DNA"/>
</dbReference>
<dbReference type="GO" id="GO:0016297">
    <property type="term" value="F:fatty acyl-[ACP] hydrolase activity"/>
    <property type="evidence" value="ECO:0007669"/>
    <property type="project" value="UniProtKB-EC"/>
</dbReference>
<sequence>MNWFRCPESRPWASLRLICFPHAGGSAVAYRSWGKELSAAIEVHAVQYPGRADRLAEPMIDDAHRLARLIAGALVPLMDRPTALFGHSMGAVLAYETARLLEERGVPPTHLFASGARPPHRRDLADEDRVADRDDEGVVAALTELGGSDAEVLADPEMRELVLPYVRNDFRLIENYQRRPGPNPSVPITAIIGDADPHVDRERAAAWAEATDGPFALKVLPGDHFYLVPRQAEVLGEIQRALHVPT</sequence>
<protein>
    <submittedName>
        <fullName evidence="4">Oleoyl-(Acyl-carrier-protein) hydrolase</fullName>
        <ecNumber evidence="4">3.1.2.14</ecNumber>
    </submittedName>
</protein>
<dbReference type="OrthoDB" id="8480037at2"/>
<comment type="similarity">
    <text evidence="1">Belongs to the thioesterase family.</text>
</comment>
<dbReference type="PANTHER" id="PTHR11487">
    <property type="entry name" value="THIOESTERASE"/>
    <property type="match status" value="1"/>
</dbReference>
<dbReference type="AlphaFoldDB" id="D1ACX1"/>
<keyword evidence="5" id="KW-1185">Reference proteome</keyword>
<keyword evidence="2 4" id="KW-0378">Hydrolase</keyword>